<accession>A0A8D8IAG8</accession>
<organism evidence="1">
    <name type="scientific">Culex pipiens</name>
    <name type="common">House mosquito</name>
    <dbReference type="NCBI Taxonomy" id="7175"/>
    <lineage>
        <taxon>Eukaryota</taxon>
        <taxon>Metazoa</taxon>
        <taxon>Ecdysozoa</taxon>
        <taxon>Arthropoda</taxon>
        <taxon>Hexapoda</taxon>
        <taxon>Insecta</taxon>
        <taxon>Pterygota</taxon>
        <taxon>Neoptera</taxon>
        <taxon>Endopterygota</taxon>
        <taxon>Diptera</taxon>
        <taxon>Nematocera</taxon>
        <taxon>Culicoidea</taxon>
        <taxon>Culicidae</taxon>
        <taxon>Culicinae</taxon>
        <taxon>Culicini</taxon>
        <taxon>Culex</taxon>
        <taxon>Culex</taxon>
    </lineage>
</organism>
<dbReference type="EMBL" id="HBUE01346010">
    <property type="protein sequence ID" value="CAG6600758.1"/>
    <property type="molecule type" value="Transcribed_RNA"/>
</dbReference>
<evidence type="ECO:0000313" key="1">
    <source>
        <dbReference type="EMBL" id="CAG6548536.1"/>
    </source>
</evidence>
<protein>
    <submittedName>
        <fullName evidence="1">(northern house mosquito) hypothetical protein</fullName>
    </submittedName>
</protein>
<dbReference type="AlphaFoldDB" id="A0A8D8IAG8"/>
<reference evidence="1" key="1">
    <citation type="submission" date="2021-05" db="EMBL/GenBank/DDBJ databases">
        <authorList>
            <person name="Alioto T."/>
            <person name="Alioto T."/>
            <person name="Gomez Garrido J."/>
        </authorList>
    </citation>
    <scope>NUCLEOTIDE SEQUENCE</scope>
</reference>
<dbReference type="EMBL" id="HBUE01239032">
    <property type="protein sequence ID" value="CAG6548536.1"/>
    <property type="molecule type" value="Transcribed_RNA"/>
</dbReference>
<dbReference type="EMBL" id="HBUE01346018">
    <property type="protein sequence ID" value="CAG6600774.1"/>
    <property type="molecule type" value="Transcribed_RNA"/>
</dbReference>
<name>A0A8D8IAG8_CULPI</name>
<proteinExistence type="predicted"/>
<sequence>MWTCSFTTITTLRVGARRSLTGRIERPSLRSFCTKAHDIVRSWKLIVRKSCCWLRIFRTFFCVTRRRSEVRWKRTNGWALLRWSSSPPKPPTKSWTSCSTCLHRRFSTTSKFTTSPLTPCRRPS</sequence>
<dbReference type="EMBL" id="HBUE01239039">
    <property type="protein sequence ID" value="CAG6548550.1"/>
    <property type="molecule type" value="Transcribed_RNA"/>
</dbReference>
<dbReference type="EMBL" id="HBUE01346011">
    <property type="protein sequence ID" value="CAG6600760.1"/>
    <property type="molecule type" value="Transcribed_RNA"/>
</dbReference>
<dbReference type="EMBL" id="HBUE01239031">
    <property type="protein sequence ID" value="CAG6548534.1"/>
    <property type="molecule type" value="Transcribed_RNA"/>
</dbReference>